<dbReference type="GeneID" id="73291376"/>
<sequence>MSTTSSPQFERTIDRCRPTDVTPVALDASDLDSTAPEYLRDLKRVFTRNDLFPAGLTVNACFAEDCSLETQAEIDRVRSYVRAGAFLGVGTVTVDCDDVANAEKVRPALEACAERADREGLAFELDAPITLDREA</sequence>
<dbReference type="Pfam" id="PF25905">
    <property type="entry name" value="DUF7961"/>
    <property type="match status" value="1"/>
</dbReference>
<dbReference type="RefSeq" id="WP_254157200.1">
    <property type="nucleotide sequence ID" value="NZ_CP100355.1"/>
</dbReference>
<dbReference type="Proteomes" id="UP001056855">
    <property type="component" value="Chromosome"/>
</dbReference>
<gene>
    <name evidence="2" type="ORF">NGM29_14980</name>
</gene>
<dbReference type="SUPFAM" id="SSF51658">
    <property type="entry name" value="Xylose isomerase-like"/>
    <property type="match status" value="1"/>
</dbReference>
<reference evidence="2" key="1">
    <citation type="submission" date="2022-06" db="EMBL/GenBank/DDBJ databases">
        <title>Diverse halophilic archaea isolated from saline environments.</title>
        <authorList>
            <person name="Cui H.-L."/>
        </authorList>
    </citation>
    <scope>NUCLEOTIDE SEQUENCE</scope>
    <source>
        <strain evidence="2">WLHS1</strain>
    </source>
</reference>
<feature type="domain" description="DUF7961" evidence="1">
    <location>
        <begin position="20"/>
        <end position="125"/>
    </location>
</feature>
<dbReference type="AlphaFoldDB" id="A0A9E7SSX1"/>
<dbReference type="EMBL" id="CP100355">
    <property type="protein sequence ID" value="UTF53064.1"/>
    <property type="molecule type" value="Genomic_DNA"/>
</dbReference>
<proteinExistence type="predicted"/>
<evidence type="ECO:0000313" key="3">
    <source>
        <dbReference type="Proteomes" id="UP001056855"/>
    </source>
</evidence>
<evidence type="ECO:0000313" key="2">
    <source>
        <dbReference type="EMBL" id="UTF53064.1"/>
    </source>
</evidence>
<evidence type="ECO:0000259" key="1">
    <source>
        <dbReference type="Pfam" id="PF25905"/>
    </source>
</evidence>
<name>A0A9E7SSX1_9EURY</name>
<dbReference type="KEGG" id="sawl:NGM29_14980"/>
<protein>
    <recommendedName>
        <fullName evidence="1">DUF7961 domain-containing protein</fullName>
    </recommendedName>
</protein>
<accession>A0A9E7SSX1</accession>
<dbReference type="Gene3D" id="3.20.20.150">
    <property type="entry name" value="Divalent-metal-dependent TIM barrel enzymes"/>
    <property type="match status" value="1"/>
</dbReference>
<keyword evidence="3" id="KW-1185">Reference proteome</keyword>
<dbReference type="InterPro" id="IPR036237">
    <property type="entry name" value="Xyl_isomerase-like_sf"/>
</dbReference>
<dbReference type="InterPro" id="IPR058267">
    <property type="entry name" value="DUF7961"/>
</dbReference>
<organism evidence="2 3">
    <name type="scientific">Natronosalvus rutilus</name>
    <dbReference type="NCBI Taxonomy" id="2953753"/>
    <lineage>
        <taxon>Archaea</taxon>
        <taxon>Methanobacteriati</taxon>
        <taxon>Methanobacteriota</taxon>
        <taxon>Stenosarchaea group</taxon>
        <taxon>Halobacteria</taxon>
        <taxon>Halobacteriales</taxon>
        <taxon>Natrialbaceae</taxon>
        <taxon>Natronosalvus</taxon>
    </lineage>
</organism>